<dbReference type="WBParaSite" id="L893_g13939.t1">
    <property type="protein sequence ID" value="L893_g13939.t1"/>
    <property type="gene ID" value="L893_g13939"/>
</dbReference>
<keyword evidence="2" id="KW-1185">Reference proteome</keyword>
<name>A0A1I7Y958_9BILA</name>
<evidence type="ECO:0000313" key="2">
    <source>
        <dbReference type="Proteomes" id="UP000095287"/>
    </source>
</evidence>
<evidence type="ECO:0000313" key="3">
    <source>
        <dbReference type="WBParaSite" id="L893_g13939.t1"/>
    </source>
</evidence>
<dbReference type="Proteomes" id="UP000095287">
    <property type="component" value="Unplaced"/>
</dbReference>
<evidence type="ECO:0000259" key="1">
    <source>
        <dbReference type="SMART" id="SM01190"/>
    </source>
</evidence>
<dbReference type="InterPro" id="IPR009038">
    <property type="entry name" value="GOLD_dom"/>
</dbReference>
<proteinExistence type="predicted"/>
<reference evidence="3" key="1">
    <citation type="submission" date="2016-11" db="UniProtKB">
        <authorList>
            <consortium name="WormBaseParasite"/>
        </authorList>
    </citation>
    <scope>IDENTIFICATION</scope>
</reference>
<feature type="domain" description="GOLD" evidence="1">
    <location>
        <begin position="2"/>
        <end position="171"/>
    </location>
</feature>
<dbReference type="SMART" id="SM01190">
    <property type="entry name" value="EMP24_GP25L"/>
    <property type="match status" value="1"/>
</dbReference>
<dbReference type="AlphaFoldDB" id="A0A1I7Y958"/>
<protein>
    <submittedName>
        <fullName evidence="3">GOLD domain-containing protein</fullName>
    </submittedName>
</protein>
<dbReference type="Pfam" id="PF01105">
    <property type="entry name" value="EMP24_GP25L"/>
    <property type="match status" value="1"/>
</dbReference>
<accession>A0A1I7Y958</accession>
<sequence>MHCFYEAIKERANIRIRVTAVNGASNEVHMRISSPNQVFSEWFQGVGLVEYVGDAVEGGDYEFCVTSRVSYGDLRINVELFAYVQEEIQKAVQDHMASNSIRDDMTKRIDQLFNNTWTSYYAMRYANLMIRRDEAAQEKNLFVIDALSSVQTLLFLVVACTQVYVVRKMFNVDVKRIRI</sequence>
<organism evidence="2 3">
    <name type="scientific">Steinernema glaseri</name>
    <dbReference type="NCBI Taxonomy" id="37863"/>
    <lineage>
        <taxon>Eukaryota</taxon>
        <taxon>Metazoa</taxon>
        <taxon>Ecdysozoa</taxon>
        <taxon>Nematoda</taxon>
        <taxon>Chromadorea</taxon>
        <taxon>Rhabditida</taxon>
        <taxon>Tylenchina</taxon>
        <taxon>Panagrolaimomorpha</taxon>
        <taxon>Strongyloidoidea</taxon>
        <taxon>Steinernematidae</taxon>
        <taxon>Steinernema</taxon>
    </lineage>
</organism>